<dbReference type="GO" id="GO:0019901">
    <property type="term" value="F:protein kinase binding"/>
    <property type="evidence" value="ECO:0007669"/>
    <property type="project" value="TreeGrafter"/>
</dbReference>
<evidence type="ECO:0000256" key="2">
    <source>
        <dbReference type="SAM" id="Phobius"/>
    </source>
</evidence>
<keyword evidence="4" id="KW-1185">Reference proteome</keyword>
<protein>
    <recommendedName>
        <fullName evidence="5">Lck-interacting transmembrane adapter 1</fullName>
    </recommendedName>
</protein>
<dbReference type="AlphaFoldDB" id="A0A5N3VWE7"/>
<accession>A0A5N3VWE7</accession>
<dbReference type="GO" id="GO:0050852">
    <property type="term" value="P:T cell receptor signaling pathway"/>
    <property type="evidence" value="ECO:0007669"/>
    <property type="project" value="InterPro"/>
</dbReference>
<gene>
    <name evidence="3" type="ORF">FD754_017602</name>
</gene>
<dbReference type="PROSITE" id="PS51257">
    <property type="entry name" value="PROKAR_LIPOPROTEIN"/>
    <property type="match status" value="1"/>
</dbReference>
<sequence length="290" mass="31504">MRQQGSSVPPALWVLGCLTLLLWLWVLCTACNRKQARRQLSRLQGSAMPAEVSLRRRPHHCSLSKSDTRLHELHRSRPCSRAPRPASMDLLRLQYLEASRGMTRPPAPFSHQELPLAAPSTDLEATYSNVGLATIPRARLAVSSGVWAGARLTSSYARPGPEARPVVAEYACVQKLRGTDRGPQGLGQGKVEATPATQVDILYSRVNKPKRRDPGPATDQPDPKGGGAILALGSDPAYEVLPLGDLGMDKSLLENVYESIQEMGATLEPPSSSSYQERTCSGHRDTSLPV</sequence>
<dbReference type="EMBL" id="VCEA01000002">
    <property type="protein sequence ID" value="KAB0352745.1"/>
    <property type="molecule type" value="Genomic_DNA"/>
</dbReference>
<feature type="region of interest" description="Disordered" evidence="1">
    <location>
        <begin position="205"/>
        <end position="231"/>
    </location>
</feature>
<evidence type="ECO:0000313" key="4">
    <source>
        <dbReference type="Proteomes" id="UP000326458"/>
    </source>
</evidence>
<keyword evidence="2" id="KW-0812">Transmembrane</keyword>
<keyword evidence="2" id="KW-0472">Membrane</keyword>
<feature type="compositionally biased region" description="Basic and acidic residues" evidence="1">
    <location>
        <begin position="280"/>
        <end position="290"/>
    </location>
</feature>
<dbReference type="Pfam" id="PF15332">
    <property type="entry name" value="LIME1"/>
    <property type="match status" value="1"/>
</dbReference>
<comment type="caution">
    <text evidence="3">The sequence shown here is derived from an EMBL/GenBank/DDBJ whole genome shotgun (WGS) entry which is preliminary data.</text>
</comment>
<dbReference type="Proteomes" id="UP000326458">
    <property type="component" value="Unassembled WGS sequence"/>
</dbReference>
<name>A0A5N3VWE7_MUNMU</name>
<dbReference type="GO" id="GO:0019815">
    <property type="term" value="C:B cell receptor complex"/>
    <property type="evidence" value="ECO:0007669"/>
    <property type="project" value="TreeGrafter"/>
</dbReference>
<organism evidence="3 4">
    <name type="scientific">Muntiacus muntjak</name>
    <name type="common">Barking deer</name>
    <name type="synonym">Indian muntjac</name>
    <dbReference type="NCBI Taxonomy" id="9888"/>
    <lineage>
        <taxon>Eukaryota</taxon>
        <taxon>Metazoa</taxon>
        <taxon>Chordata</taxon>
        <taxon>Craniata</taxon>
        <taxon>Vertebrata</taxon>
        <taxon>Euteleostomi</taxon>
        <taxon>Mammalia</taxon>
        <taxon>Eutheria</taxon>
        <taxon>Laurasiatheria</taxon>
        <taxon>Artiodactyla</taxon>
        <taxon>Ruminantia</taxon>
        <taxon>Pecora</taxon>
        <taxon>Cervidae</taxon>
        <taxon>Muntiacinae</taxon>
        <taxon>Muntiacus</taxon>
    </lineage>
</organism>
<dbReference type="GO" id="GO:0050853">
    <property type="term" value="P:B cell receptor signaling pathway"/>
    <property type="evidence" value="ECO:0007669"/>
    <property type="project" value="InterPro"/>
</dbReference>
<feature type="transmembrane region" description="Helical" evidence="2">
    <location>
        <begin position="12"/>
        <end position="32"/>
    </location>
</feature>
<evidence type="ECO:0000256" key="1">
    <source>
        <dbReference type="SAM" id="MobiDB-lite"/>
    </source>
</evidence>
<feature type="compositionally biased region" description="Polar residues" evidence="1">
    <location>
        <begin position="269"/>
        <end position="279"/>
    </location>
</feature>
<feature type="region of interest" description="Disordered" evidence="1">
    <location>
        <begin position="263"/>
        <end position="290"/>
    </location>
</feature>
<reference evidence="3 4" key="1">
    <citation type="submission" date="2019-06" db="EMBL/GenBank/DDBJ databases">
        <title>Discovery of a novel chromosome fission-fusion reversal in muntjac.</title>
        <authorList>
            <person name="Mudd A.B."/>
            <person name="Bredeson J.V."/>
            <person name="Baum R."/>
            <person name="Hockemeyer D."/>
            <person name="Rokhsar D.S."/>
        </authorList>
    </citation>
    <scope>NUCLEOTIDE SEQUENCE [LARGE SCALE GENOMIC DNA]</scope>
    <source>
        <strain evidence="3">UTSW_UCB_Mm</strain>
        <tissue evidence="3">Fibroblast cell line</tissue>
    </source>
</reference>
<dbReference type="PANTHER" id="PTHR47740">
    <property type="entry name" value="LCK-INTERACTING TRANSMEMBRANE ADAPTER 1, LIME1"/>
    <property type="match status" value="1"/>
</dbReference>
<keyword evidence="2" id="KW-1133">Transmembrane helix</keyword>
<evidence type="ECO:0008006" key="5">
    <source>
        <dbReference type="Google" id="ProtNLM"/>
    </source>
</evidence>
<dbReference type="PANTHER" id="PTHR47740:SF1">
    <property type="entry name" value="LCK-INTERACTING TRANSMEMBRANE ADAPTER 1"/>
    <property type="match status" value="1"/>
</dbReference>
<evidence type="ECO:0000313" key="3">
    <source>
        <dbReference type="EMBL" id="KAB0352745.1"/>
    </source>
</evidence>
<dbReference type="InterPro" id="IPR026072">
    <property type="entry name" value="Lime1"/>
</dbReference>
<proteinExistence type="predicted"/>